<evidence type="ECO:0000259" key="2">
    <source>
        <dbReference type="Pfam" id="PF08646"/>
    </source>
</evidence>
<reference evidence="3 5" key="2">
    <citation type="journal article" date="2014" name="BMC Genomics">
        <title>An improved genome release (version Mt4.0) for the model legume Medicago truncatula.</title>
        <authorList>
            <person name="Tang H."/>
            <person name="Krishnakumar V."/>
            <person name="Bidwell S."/>
            <person name="Rosen B."/>
            <person name="Chan A."/>
            <person name="Zhou S."/>
            <person name="Gentzbittel L."/>
            <person name="Childs K.L."/>
            <person name="Yandell M."/>
            <person name="Gundlach H."/>
            <person name="Mayer K.F."/>
            <person name="Schwartz D.C."/>
            <person name="Town C.D."/>
        </authorList>
    </citation>
    <scope>GENOME REANNOTATION</scope>
    <source>
        <strain evidence="3">A17</strain>
        <strain evidence="4 5">cv. Jemalong A17</strain>
    </source>
</reference>
<evidence type="ECO:0000313" key="5">
    <source>
        <dbReference type="Proteomes" id="UP000002051"/>
    </source>
</evidence>
<dbReference type="PANTHER" id="PTHR47165:SF4">
    <property type="entry name" value="OS03G0429900 PROTEIN"/>
    <property type="match status" value="1"/>
</dbReference>
<dbReference type="AlphaFoldDB" id="A0A072UJX6"/>
<evidence type="ECO:0000313" key="4">
    <source>
        <dbReference type="EnsemblPlants" id="KEH30059"/>
    </source>
</evidence>
<feature type="domain" description="Replication factor A C-terminal" evidence="2">
    <location>
        <begin position="34"/>
        <end position="136"/>
    </location>
</feature>
<dbReference type="InterPro" id="IPR013955">
    <property type="entry name" value="Rep_factor-A_C"/>
</dbReference>
<feature type="region of interest" description="Disordered" evidence="1">
    <location>
        <begin position="159"/>
        <end position="207"/>
    </location>
</feature>
<dbReference type="InterPro" id="IPR012340">
    <property type="entry name" value="NA-bd_OB-fold"/>
</dbReference>
<protein>
    <submittedName>
        <fullName evidence="3">Replication factor-A carboxy-terminal domain protein</fullName>
    </submittedName>
</protein>
<dbReference type="SUPFAM" id="SSF50249">
    <property type="entry name" value="Nucleic acid-binding proteins"/>
    <property type="match status" value="1"/>
</dbReference>
<evidence type="ECO:0000256" key="1">
    <source>
        <dbReference type="SAM" id="MobiDB-lite"/>
    </source>
</evidence>
<sequence length="207" mass="22814">MSSYSARPIVEELVDTSIMTIEDFIEARLAYHGTVLATICEIETGVEWFFRSCTQCASLVTVVDGKLSCKRCKECKSVVPRFKLHLIVMDETSSTTIVLFDRFVTQIIERNVQNLSSKMNKGSNDGDDVEKELEMTTLGSDANNLDLVELDDSCSNSNKLGTPSAKFGTKRSSDGNTSAGRGVIEIGEESNTKPTKMVRVKVEPPEK</sequence>
<reference evidence="4" key="3">
    <citation type="submission" date="2015-04" db="UniProtKB">
        <authorList>
            <consortium name="EnsemblPlants"/>
        </authorList>
    </citation>
    <scope>IDENTIFICATION</scope>
    <source>
        <strain evidence="4">cv. Jemalong A17</strain>
    </source>
</reference>
<keyword evidence="5" id="KW-1185">Reference proteome</keyword>
<dbReference type="EnsemblPlants" id="KEH30059">
    <property type="protein sequence ID" value="KEH30059"/>
    <property type="gene ID" value="MTR_4g060433"/>
</dbReference>
<proteinExistence type="predicted"/>
<reference evidence="3 5" key="1">
    <citation type="journal article" date="2011" name="Nature">
        <title>The Medicago genome provides insight into the evolution of rhizobial symbioses.</title>
        <authorList>
            <person name="Young N.D."/>
            <person name="Debelle F."/>
            <person name="Oldroyd G.E."/>
            <person name="Geurts R."/>
            <person name="Cannon S.B."/>
            <person name="Udvardi M.K."/>
            <person name="Benedito V.A."/>
            <person name="Mayer K.F."/>
            <person name="Gouzy J."/>
            <person name="Schoof H."/>
            <person name="Van de Peer Y."/>
            <person name="Proost S."/>
            <person name="Cook D.R."/>
            <person name="Meyers B.C."/>
            <person name="Spannagl M."/>
            <person name="Cheung F."/>
            <person name="De Mita S."/>
            <person name="Krishnakumar V."/>
            <person name="Gundlach H."/>
            <person name="Zhou S."/>
            <person name="Mudge J."/>
            <person name="Bharti A.K."/>
            <person name="Murray J.D."/>
            <person name="Naoumkina M.A."/>
            <person name="Rosen B."/>
            <person name="Silverstein K.A."/>
            <person name="Tang H."/>
            <person name="Rombauts S."/>
            <person name="Zhao P.X."/>
            <person name="Zhou P."/>
            <person name="Barbe V."/>
            <person name="Bardou P."/>
            <person name="Bechner M."/>
            <person name="Bellec A."/>
            <person name="Berger A."/>
            <person name="Berges H."/>
            <person name="Bidwell S."/>
            <person name="Bisseling T."/>
            <person name="Choisne N."/>
            <person name="Couloux A."/>
            <person name="Denny R."/>
            <person name="Deshpande S."/>
            <person name="Dai X."/>
            <person name="Doyle J.J."/>
            <person name="Dudez A.M."/>
            <person name="Farmer A.D."/>
            <person name="Fouteau S."/>
            <person name="Franken C."/>
            <person name="Gibelin C."/>
            <person name="Gish J."/>
            <person name="Goldstein S."/>
            <person name="Gonzalez A.J."/>
            <person name="Green P.J."/>
            <person name="Hallab A."/>
            <person name="Hartog M."/>
            <person name="Hua A."/>
            <person name="Humphray S.J."/>
            <person name="Jeong D.H."/>
            <person name="Jing Y."/>
            <person name="Jocker A."/>
            <person name="Kenton S.M."/>
            <person name="Kim D.J."/>
            <person name="Klee K."/>
            <person name="Lai H."/>
            <person name="Lang C."/>
            <person name="Lin S."/>
            <person name="Macmil S.L."/>
            <person name="Magdelenat G."/>
            <person name="Matthews L."/>
            <person name="McCorrison J."/>
            <person name="Monaghan E.L."/>
            <person name="Mun J.H."/>
            <person name="Najar F.Z."/>
            <person name="Nicholson C."/>
            <person name="Noirot C."/>
            <person name="O'Bleness M."/>
            <person name="Paule C.R."/>
            <person name="Poulain J."/>
            <person name="Prion F."/>
            <person name="Qin B."/>
            <person name="Qu C."/>
            <person name="Retzel E.F."/>
            <person name="Riddle C."/>
            <person name="Sallet E."/>
            <person name="Samain S."/>
            <person name="Samson N."/>
            <person name="Sanders I."/>
            <person name="Saurat O."/>
            <person name="Scarpelli C."/>
            <person name="Schiex T."/>
            <person name="Segurens B."/>
            <person name="Severin A.J."/>
            <person name="Sherrier D.J."/>
            <person name="Shi R."/>
            <person name="Sims S."/>
            <person name="Singer S.R."/>
            <person name="Sinharoy S."/>
            <person name="Sterck L."/>
            <person name="Viollet A."/>
            <person name="Wang B.B."/>
            <person name="Wang K."/>
            <person name="Wang M."/>
            <person name="Wang X."/>
            <person name="Warfsmann J."/>
            <person name="Weissenbach J."/>
            <person name="White D.D."/>
            <person name="White J.D."/>
            <person name="Wiley G.B."/>
            <person name="Wincker P."/>
            <person name="Xing Y."/>
            <person name="Yang L."/>
            <person name="Yao Z."/>
            <person name="Ying F."/>
            <person name="Zhai J."/>
            <person name="Zhou L."/>
            <person name="Zuber A."/>
            <person name="Denarie J."/>
            <person name="Dixon R.A."/>
            <person name="May G.D."/>
            <person name="Schwartz D.C."/>
            <person name="Rogers J."/>
            <person name="Quetier F."/>
            <person name="Town C.D."/>
            <person name="Roe B.A."/>
        </authorList>
    </citation>
    <scope>NUCLEOTIDE SEQUENCE [LARGE SCALE GENOMIC DNA]</scope>
    <source>
        <strain evidence="3">A17</strain>
        <strain evidence="4 5">cv. Jemalong A17</strain>
    </source>
</reference>
<organism evidence="3 5">
    <name type="scientific">Medicago truncatula</name>
    <name type="common">Barrel medic</name>
    <name type="synonym">Medicago tribuloides</name>
    <dbReference type="NCBI Taxonomy" id="3880"/>
    <lineage>
        <taxon>Eukaryota</taxon>
        <taxon>Viridiplantae</taxon>
        <taxon>Streptophyta</taxon>
        <taxon>Embryophyta</taxon>
        <taxon>Tracheophyta</taxon>
        <taxon>Spermatophyta</taxon>
        <taxon>Magnoliopsida</taxon>
        <taxon>eudicotyledons</taxon>
        <taxon>Gunneridae</taxon>
        <taxon>Pentapetalae</taxon>
        <taxon>rosids</taxon>
        <taxon>fabids</taxon>
        <taxon>Fabales</taxon>
        <taxon>Fabaceae</taxon>
        <taxon>Papilionoideae</taxon>
        <taxon>50 kb inversion clade</taxon>
        <taxon>NPAAA clade</taxon>
        <taxon>Hologalegina</taxon>
        <taxon>IRL clade</taxon>
        <taxon>Trifolieae</taxon>
        <taxon>Medicago</taxon>
    </lineage>
</organism>
<dbReference type="Pfam" id="PF08646">
    <property type="entry name" value="Rep_fac-A_C"/>
    <property type="match status" value="1"/>
</dbReference>
<dbReference type="EMBL" id="CM001220">
    <property type="protein sequence ID" value="KEH30059.1"/>
    <property type="molecule type" value="Genomic_DNA"/>
</dbReference>
<dbReference type="PANTHER" id="PTHR47165">
    <property type="entry name" value="OS03G0429900 PROTEIN"/>
    <property type="match status" value="1"/>
</dbReference>
<dbReference type="Gene3D" id="2.40.50.140">
    <property type="entry name" value="Nucleic acid-binding proteins"/>
    <property type="match status" value="1"/>
</dbReference>
<evidence type="ECO:0000313" key="3">
    <source>
        <dbReference type="EMBL" id="KEH30059.1"/>
    </source>
</evidence>
<accession>A0A072UJX6</accession>
<dbReference type="Proteomes" id="UP000002051">
    <property type="component" value="Chromosome 4"/>
</dbReference>
<name>A0A072UJX6_MEDTR</name>
<gene>
    <name evidence="3" type="ordered locus">MTR_4g060433</name>
</gene>
<dbReference type="HOGENOM" id="CLU_1430017_0_0_1"/>